<feature type="domain" description="Aromatic amino acid beta-eliminating lyase/threonine aldolase" evidence="4">
    <location>
        <begin position="31"/>
        <end position="145"/>
    </location>
</feature>
<gene>
    <name evidence="5" type="ORF">HMPREF9020_01566</name>
</gene>
<dbReference type="GO" id="GO:0016829">
    <property type="term" value="F:lyase activity"/>
    <property type="evidence" value="ECO:0007669"/>
    <property type="project" value="InterPro"/>
</dbReference>
<feature type="region of interest" description="Disordered" evidence="3">
    <location>
        <begin position="1"/>
        <end position="21"/>
    </location>
</feature>
<evidence type="ECO:0000256" key="1">
    <source>
        <dbReference type="ARBA" id="ARBA00001933"/>
    </source>
</evidence>
<dbReference type="HOGENOM" id="CLU_1353842_0_0_11"/>
<keyword evidence="2" id="KW-0663">Pyridoxal phosphate</keyword>
<evidence type="ECO:0000313" key="5">
    <source>
        <dbReference type="EMBL" id="EQW12973.1"/>
    </source>
</evidence>
<name>W1MX89_SCAIO</name>
<dbReference type="AlphaFoldDB" id="W1MX89"/>
<dbReference type="Proteomes" id="UP000005777">
    <property type="component" value="Unassembled WGS sequence"/>
</dbReference>
<accession>W1MX89</accession>
<organism evidence="5 6">
    <name type="scientific">Scardovia inopinata F0304</name>
    <dbReference type="NCBI Taxonomy" id="641146"/>
    <lineage>
        <taxon>Bacteria</taxon>
        <taxon>Bacillati</taxon>
        <taxon>Actinomycetota</taxon>
        <taxon>Actinomycetes</taxon>
        <taxon>Bifidobacteriales</taxon>
        <taxon>Bifidobacteriaceae</taxon>
        <taxon>Scardovia</taxon>
    </lineage>
</organism>
<sequence>MKPERLSFPGTKSSLPSVEGKVDPRDVSTYLENFYRDVNHEHMVFPQMLFISYPTEYGTIYSKAELEELRSVCDRFDISLYIDGARLGYGLASDQADLTLEDIARLCDVFYIGGTKIGALCGEAVVFTKKNRPAHFDTRVKQHGALLAKGRLLGLMFDQLFTDDLYFHISRHADRMAQKMKQGFLDKGYRLFLIHPRISNSW</sequence>
<dbReference type="InterPro" id="IPR015424">
    <property type="entry name" value="PyrdxlP-dep_Trfase"/>
</dbReference>
<dbReference type="eggNOG" id="COG2008">
    <property type="taxonomic scope" value="Bacteria"/>
</dbReference>
<dbReference type="Gene3D" id="3.40.640.10">
    <property type="entry name" value="Type I PLP-dependent aspartate aminotransferase-like (Major domain)"/>
    <property type="match status" value="1"/>
</dbReference>
<proteinExistence type="predicted"/>
<dbReference type="GO" id="GO:0006520">
    <property type="term" value="P:amino acid metabolic process"/>
    <property type="evidence" value="ECO:0007669"/>
    <property type="project" value="InterPro"/>
</dbReference>
<comment type="cofactor">
    <cofactor evidence="1">
        <name>pyridoxal 5'-phosphate</name>
        <dbReference type="ChEBI" id="CHEBI:597326"/>
    </cofactor>
</comment>
<dbReference type="InterPro" id="IPR001597">
    <property type="entry name" value="ArAA_b-elim_lyase/Thr_aldolase"/>
</dbReference>
<evidence type="ECO:0000259" key="4">
    <source>
        <dbReference type="Pfam" id="PF01212"/>
    </source>
</evidence>
<evidence type="ECO:0000256" key="3">
    <source>
        <dbReference type="SAM" id="MobiDB-lite"/>
    </source>
</evidence>
<reference evidence="5 6" key="1">
    <citation type="submission" date="2012-01" db="EMBL/GenBank/DDBJ databases">
        <title>The Genome Sequence of Scardovia inopinata F0304.</title>
        <authorList>
            <consortium name="The Broad Institute Genome Sequencing Platform"/>
            <person name="Earl A."/>
            <person name="Ward D."/>
            <person name="Feldgarden M."/>
            <person name="Gevers D."/>
            <person name="Izard J."/>
            <person name="Baranova O.V."/>
            <person name="Blanton J.M."/>
            <person name="Tanner A.C."/>
            <person name="Dewhirst F.E."/>
            <person name="Young S.K."/>
            <person name="Zeng Q."/>
            <person name="Gargeya S."/>
            <person name="Fitzgerald M."/>
            <person name="Haas B."/>
            <person name="Abouelleil A."/>
            <person name="Alvarado L."/>
            <person name="Arachchi H.M."/>
            <person name="Berlin A."/>
            <person name="Chapman S.B."/>
            <person name="Gearin G."/>
            <person name="Goldberg J."/>
            <person name="Griggs A."/>
            <person name="Gujja S."/>
            <person name="Hansen M."/>
            <person name="Heiman D."/>
            <person name="Howarth C."/>
            <person name="Larimer J."/>
            <person name="Lui A."/>
            <person name="MacDonald P.J."/>
            <person name="McCowen C."/>
            <person name="Montmayeur A."/>
            <person name="Murphy C."/>
            <person name="Neiman D."/>
            <person name="Pearson M."/>
            <person name="Priest M."/>
            <person name="Roberts A."/>
            <person name="Saif S."/>
            <person name="Shea T."/>
            <person name="Sisk P."/>
            <person name="Stolte C."/>
            <person name="Sykes S."/>
            <person name="Wortman J."/>
            <person name="Nusbaum C."/>
            <person name="Birren B."/>
        </authorList>
    </citation>
    <scope>NUCLEOTIDE SEQUENCE [LARGE SCALE GENOMIC DNA]</scope>
    <source>
        <strain evidence="5 6">F0304</strain>
    </source>
</reference>
<evidence type="ECO:0000256" key="2">
    <source>
        <dbReference type="ARBA" id="ARBA00022898"/>
    </source>
</evidence>
<evidence type="ECO:0000313" key="6">
    <source>
        <dbReference type="Proteomes" id="UP000005777"/>
    </source>
</evidence>
<dbReference type="SUPFAM" id="SSF53383">
    <property type="entry name" value="PLP-dependent transferases"/>
    <property type="match status" value="1"/>
</dbReference>
<comment type="caution">
    <text evidence="5">The sequence shown here is derived from an EMBL/GenBank/DDBJ whole genome shotgun (WGS) entry which is preliminary data.</text>
</comment>
<keyword evidence="6" id="KW-1185">Reference proteome</keyword>
<dbReference type="EMBL" id="ADCX01000013">
    <property type="protein sequence ID" value="EQW12973.1"/>
    <property type="molecule type" value="Genomic_DNA"/>
</dbReference>
<dbReference type="Pfam" id="PF01212">
    <property type="entry name" value="Beta_elim_lyase"/>
    <property type="match status" value="1"/>
</dbReference>
<dbReference type="InterPro" id="IPR015421">
    <property type="entry name" value="PyrdxlP-dep_Trfase_major"/>
</dbReference>
<protein>
    <recommendedName>
        <fullName evidence="4">Aromatic amino acid beta-eliminating lyase/threonine aldolase domain-containing protein</fullName>
    </recommendedName>
</protein>